<proteinExistence type="inferred from homology"/>
<gene>
    <name evidence="3" type="ORF">KSZ_38370</name>
</gene>
<name>A0ABQ3VL61_9CHLR</name>
<feature type="compositionally biased region" description="Polar residues" evidence="2">
    <location>
        <begin position="180"/>
        <end position="193"/>
    </location>
</feature>
<protein>
    <recommendedName>
        <fullName evidence="5">Dipeptidylpeptidase IV N-terminal domain-containing protein</fullName>
    </recommendedName>
</protein>
<feature type="region of interest" description="Disordered" evidence="2">
    <location>
        <begin position="115"/>
        <end position="193"/>
    </location>
</feature>
<feature type="compositionally biased region" description="Basic and acidic residues" evidence="2">
    <location>
        <begin position="138"/>
        <end position="156"/>
    </location>
</feature>
<dbReference type="InterPro" id="IPR011659">
    <property type="entry name" value="WD40"/>
</dbReference>
<dbReference type="InterPro" id="IPR011042">
    <property type="entry name" value="6-blade_b-propeller_TolB-like"/>
</dbReference>
<dbReference type="PANTHER" id="PTHR36842">
    <property type="entry name" value="PROTEIN TOLB HOMOLOG"/>
    <property type="match status" value="1"/>
</dbReference>
<evidence type="ECO:0000256" key="1">
    <source>
        <dbReference type="ARBA" id="ARBA00009820"/>
    </source>
</evidence>
<dbReference type="Pfam" id="PF07676">
    <property type="entry name" value="PD40"/>
    <property type="match status" value="1"/>
</dbReference>
<comment type="similarity">
    <text evidence="1">Belongs to the TolB family.</text>
</comment>
<feature type="compositionally biased region" description="Polar residues" evidence="2">
    <location>
        <begin position="55"/>
        <end position="71"/>
    </location>
</feature>
<evidence type="ECO:0000256" key="2">
    <source>
        <dbReference type="SAM" id="MobiDB-lite"/>
    </source>
</evidence>
<organism evidence="3 4">
    <name type="scientific">Dictyobacter formicarum</name>
    <dbReference type="NCBI Taxonomy" id="2778368"/>
    <lineage>
        <taxon>Bacteria</taxon>
        <taxon>Bacillati</taxon>
        <taxon>Chloroflexota</taxon>
        <taxon>Ktedonobacteria</taxon>
        <taxon>Ktedonobacterales</taxon>
        <taxon>Dictyobacteraceae</taxon>
        <taxon>Dictyobacter</taxon>
    </lineage>
</organism>
<dbReference type="RefSeq" id="WP_201363473.1">
    <property type="nucleotide sequence ID" value="NZ_BNJJ01000010.1"/>
</dbReference>
<evidence type="ECO:0008006" key="5">
    <source>
        <dbReference type="Google" id="ProtNLM"/>
    </source>
</evidence>
<feature type="region of interest" description="Disordered" evidence="2">
    <location>
        <begin position="48"/>
        <end position="75"/>
    </location>
</feature>
<accession>A0ABQ3VL61</accession>
<dbReference type="SUPFAM" id="SSF69304">
    <property type="entry name" value="Tricorn protease N-terminal domain"/>
    <property type="match status" value="1"/>
</dbReference>
<dbReference type="PANTHER" id="PTHR36842:SF1">
    <property type="entry name" value="PROTEIN TOLB"/>
    <property type="match status" value="1"/>
</dbReference>
<dbReference type="Gene3D" id="2.120.10.30">
    <property type="entry name" value="TolB, C-terminal domain"/>
    <property type="match status" value="1"/>
</dbReference>
<sequence length="193" mass="20919">MSELSAEQVVDIAIPGELQLSANGSRVAYVLQTGGKKDEHGVSALWVAPVDGSTPPRQFTNGESKDSSPQWSPDGRQLAFLSDRARRGTAQLYALPVDGGEARLLGNKESKQEVKQFAWSPGGGQIAFSSADEPSEEDERREKERDDAQVYGEKRSPLWLSTVSTPKVESPGDWPVARPTVSSNCSRCTISSR</sequence>
<dbReference type="Proteomes" id="UP000635565">
    <property type="component" value="Unassembled WGS sequence"/>
</dbReference>
<dbReference type="EMBL" id="BNJJ01000010">
    <property type="protein sequence ID" value="GHO85831.1"/>
    <property type="molecule type" value="Genomic_DNA"/>
</dbReference>
<evidence type="ECO:0000313" key="3">
    <source>
        <dbReference type="EMBL" id="GHO85831.1"/>
    </source>
</evidence>
<evidence type="ECO:0000313" key="4">
    <source>
        <dbReference type="Proteomes" id="UP000635565"/>
    </source>
</evidence>
<reference evidence="3 4" key="1">
    <citation type="journal article" date="2021" name="Int. J. Syst. Evol. Microbiol.">
        <title>Reticulibacter mediterranei gen. nov., sp. nov., within the new family Reticulibacteraceae fam. nov., and Ktedonospora formicarum gen. nov., sp. nov., Ktedonobacter robiniae sp. nov., Dictyobacter formicarum sp. nov. and Dictyobacter arantiisoli sp. nov., belonging to the class Ktedonobacteria.</title>
        <authorList>
            <person name="Yabe S."/>
            <person name="Zheng Y."/>
            <person name="Wang C.M."/>
            <person name="Sakai Y."/>
            <person name="Abe K."/>
            <person name="Yokota A."/>
            <person name="Donadio S."/>
            <person name="Cavaletti L."/>
            <person name="Monciardini P."/>
        </authorList>
    </citation>
    <scope>NUCLEOTIDE SEQUENCE [LARGE SCALE GENOMIC DNA]</scope>
    <source>
        <strain evidence="3 4">SOSP1-9</strain>
    </source>
</reference>
<comment type="caution">
    <text evidence="3">The sequence shown here is derived from an EMBL/GenBank/DDBJ whole genome shotgun (WGS) entry which is preliminary data.</text>
</comment>
<keyword evidence="4" id="KW-1185">Reference proteome</keyword>